<sequence length="68" mass="7066">MRKAAKFAITGLFAAGLVGAGIGTASASAQDIEWDTDVVQSCVQEQQNIGLINLDLDLLNQCISNADA</sequence>
<evidence type="ECO:0000256" key="1">
    <source>
        <dbReference type="SAM" id="SignalP"/>
    </source>
</evidence>
<reference evidence="2 3" key="1">
    <citation type="submission" date="2020-09" db="EMBL/GenBank/DDBJ databases">
        <title>Diversity and distribution of actinomycetes associated with coral in the coast of Hainan.</title>
        <authorList>
            <person name="Li F."/>
        </authorList>
    </citation>
    <scope>NUCLEOTIDE SEQUENCE [LARGE SCALE GENOMIC DNA]</scope>
    <source>
        <strain evidence="2 3">HNM0947</strain>
    </source>
</reference>
<proteinExistence type="predicted"/>
<keyword evidence="1" id="KW-0732">Signal</keyword>
<organism evidence="2 3">
    <name type="scientific">Nocardiopsis coralli</name>
    <dbReference type="NCBI Taxonomy" id="2772213"/>
    <lineage>
        <taxon>Bacteria</taxon>
        <taxon>Bacillati</taxon>
        <taxon>Actinomycetota</taxon>
        <taxon>Actinomycetes</taxon>
        <taxon>Streptosporangiales</taxon>
        <taxon>Nocardiopsidaceae</taxon>
        <taxon>Nocardiopsis</taxon>
    </lineage>
</organism>
<comment type="caution">
    <text evidence="2">The sequence shown here is derived from an EMBL/GenBank/DDBJ whole genome shotgun (WGS) entry which is preliminary data.</text>
</comment>
<name>A0ABR9P783_9ACTN</name>
<dbReference type="RefSeq" id="WP_193122319.1">
    <property type="nucleotide sequence ID" value="NZ_JADBGI010000010.1"/>
</dbReference>
<evidence type="ECO:0000313" key="3">
    <source>
        <dbReference type="Proteomes" id="UP000806528"/>
    </source>
</evidence>
<gene>
    <name evidence="2" type="ORF">IDM40_13370</name>
</gene>
<accession>A0ABR9P783</accession>
<evidence type="ECO:0000313" key="2">
    <source>
        <dbReference type="EMBL" id="MBE2999691.1"/>
    </source>
</evidence>
<dbReference type="Proteomes" id="UP000806528">
    <property type="component" value="Unassembled WGS sequence"/>
</dbReference>
<feature type="signal peptide" evidence="1">
    <location>
        <begin position="1"/>
        <end position="29"/>
    </location>
</feature>
<keyword evidence="3" id="KW-1185">Reference proteome</keyword>
<protein>
    <submittedName>
        <fullName evidence="2">Uncharacterized protein</fullName>
    </submittedName>
</protein>
<dbReference type="EMBL" id="JADBGI010000010">
    <property type="protein sequence ID" value="MBE2999691.1"/>
    <property type="molecule type" value="Genomic_DNA"/>
</dbReference>
<feature type="chain" id="PRO_5047446072" evidence="1">
    <location>
        <begin position="30"/>
        <end position="68"/>
    </location>
</feature>